<dbReference type="SMART" id="SM00099">
    <property type="entry name" value="btg1"/>
    <property type="match status" value="1"/>
</dbReference>
<evidence type="ECO:0000256" key="1">
    <source>
        <dbReference type="ARBA" id="ARBA00007989"/>
    </source>
</evidence>
<dbReference type="GO" id="GO:0003714">
    <property type="term" value="F:transcription corepressor activity"/>
    <property type="evidence" value="ECO:0007669"/>
    <property type="project" value="TreeGrafter"/>
</dbReference>
<gene>
    <name evidence="5" type="ORF">BOX15_Mlig011327g1</name>
</gene>
<evidence type="ECO:0000256" key="3">
    <source>
        <dbReference type="SAM" id="MobiDB-lite"/>
    </source>
</evidence>
<dbReference type="AlphaFoldDB" id="A0A267EL30"/>
<feature type="region of interest" description="Disordered" evidence="3">
    <location>
        <begin position="122"/>
        <end position="141"/>
    </location>
</feature>
<reference evidence="5 6" key="1">
    <citation type="submission" date="2017-06" db="EMBL/GenBank/DDBJ databases">
        <title>A platform for efficient transgenesis in Macrostomum lignano, a flatworm model organism for stem cell research.</title>
        <authorList>
            <person name="Berezikov E."/>
        </authorList>
    </citation>
    <scope>NUCLEOTIDE SEQUENCE [LARGE SCALE GENOMIC DNA]</scope>
    <source>
        <strain evidence="5">DV1</strain>
        <tissue evidence="5">Whole organism</tissue>
    </source>
</reference>
<dbReference type="GO" id="GO:0005737">
    <property type="term" value="C:cytoplasm"/>
    <property type="evidence" value="ECO:0007669"/>
    <property type="project" value="TreeGrafter"/>
</dbReference>
<feature type="region of interest" description="Disordered" evidence="3">
    <location>
        <begin position="253"/>
        <end position="283"/>
    </location>
</feature>
<dbReference type="Proteomes" id="UP000215902">
    <property type="component" value="Unassembled WGS sequence"/>
</dbReference>
<feature type="compositionally biased region" description="Low complexity" evidence="3">
    <location>
        <begin position="122"/>
        <end position="140"/>
    </location>
</feature>
<comment type="similarity">
    <text evidence="1">Belongs to the BTG family.</text>
</comment>
<dbReference type="InterPro" id="IPR015676">
    <property type="entry name" value="Tob1/2"/>
</dbReference>
<dbReference type="Gene3D" id="3.90.640.90">
    <property type="entry name" value="Anti-proliferative protein, N-terminal domain"/>
    <property type="match status" value="1"/>
</dbReference>
<proteinExistence type="inferred from homology"/>
<accession>A0A267EL30</accession>
<dbReference type="STRING" id="282301.A0A267EL30"/>
<dbReference type="PRINTS" id="PR00310">
    <property type="entry name" value="ANTIPRLFBTG1"/>
</dbReference>
<organism evidence="5 6">
    <name type="scientific">Macrostomum lignano</name>
    <dbReference type="NCBI Taxonomy" id="282301"/>
    <lineage>
        <taxon>Eukaryota</taxon>
        <taxon>Metazoa</taxon>
        <taxon>Spiralia</taxon>
        <taxon>Lophotrochozoa</taxon>
        <taxon>Platyhelminthes</taxon>
        <taxon>Rhabditophora</taxon>
        <taxon>Macrostomorpha</taxon>
        <taxon>Macrostomida</taxon>
        <taxon>Macrostomidae</taxon>
        <taxon>Macrostomum</taxon>
    </lineage>
</organism>
<feature type="compositionally biased region" description="Polar residues" evidence="3">
    <location>
        <begin position="267"/>
        <end position="276"/>
    </location>
</feature>
<protein>
    <recommendedName>
        <fullName evidence="4">Anti-proliferative protein domain-containing protein</fullName>
    </recommendedName>
</protein>
<evidence type="ECO:0000313" key="5">
    <source>
        <dbReference type="EMBL" id="PAA62146.1"/>
    </source>
</evidence>
<dbReference type="PANTHER" id="PTHR17537:SF5">
    <property type="entry name" value="TRANSDUCER OF ERBB2, ISOFORM A"/>
    <property type="match status" value="1"/>
</dbReference>
<keyword evidence="6" id="KW-1185">Reference proteome</keyword>
<name>A0A267EL30_9PLAT</name>
<keyword evidence="2" id="KW-0597">Phosphoprotein</keyword>
<feature type="compositionally biased region" description="Basic residues" evidence="3">
    <location>
        <begin position="177"/>
        <end position="197"/>
    </location>
</feature>
<feature type="domain" description="Anti-proliferative protein" evidence="4">
    <location>
        <begin position="1"/>
        <end position="107"/>
    </location>
</feature>
<dbReference type="EMBL" id="NIVC01001968">
    <property type="protein sequence ID" value="PAA62146.1"/>
    <property type="molecule type" value="Genomic_DNA"/>
</dbReference>
<sequence length="283" mass="32007">MRAEVSIAVNFVLSFLYNRLPRRRVNLFGEQLDCNLTAKFQGHWYPDQPLKGTAFRCLKISGEQSDPILLEAAKETGLDVGELMKHLPQNLTLWIDPGEVSCRVGGKGSVTQLYSSETAAADSAESLEQQQQEQQQQQQQHPCAIQPLVPDPLWMFQQRQQQQECYTAAAFAQTKFGSKKLRQPPRSHSRPHSHHQMLRQQHQQLQHQMMYWVMPWGARHQQQLQQPEPQLSWQFKTDYNSIWSCDDLSVAIPSPAATTTPTASSTGNSAESSGPSSPLMLAK</sequence>
<dbReference type="Pfam" id="PF07742">
    <property type="entry name" value="BTG"/>
    <property type="match status" value="1"/>
</dbReference>
<evidence type="ECO:0000313" key="6">
    <source>
        <dbReference type="Proteomes" id="UP000215902"/>
    </source>
</evidence>
<dbReference type="SUPFAM" id="SSF160696">
    <property type="entry name" value="BTG domain-like"/>
    <property type="match status" value="1"/>
</dbReference>
<comment type="caution">
    <text evidence="5">The sequence shown here is derived from an EMBL/GenBank/DDBJ whole genome shotgun (WGS) entry which is preliminary data.</text>
</comment>
<dbReference type="GO" id="GO:0005634">
    <property type="term" value="C:nucleus"/>
    <property type="evidence" value="ECO:0007669"/>
    <property type="project" value="TreeGrafter"/>
</dbReference>
<feature type="region of interest" description="Disordered" evidence="3">
    <location>
        <begin position="177"/>
        <end position="201"/>
    </location>
</feature>
<dbReference type="OrthoDB" id="19928at2759"/>
<evidence type="ECO:0000259" key="4">
    <source>
        <dbReference type="SMART" id="SM00099"/>
    </source>
</evidence>
<dbReference type="PANTHER" id="PTHR17537">
    <property type="entry name" value="TRANSDUCER OF ERBB2 TOB"/>
    <property type="match status" value="1"/>
</dbReference>
<evidence type="ECO:0000256" key="2">
    <source>
        <dbReference type="ARBA" id="ARBA00022553"/>
    </source>
</evidence>
<feature type="compositionally biased region" description="Low complexity" evidence="3">
    <location>
        <begin position="253"/>
        <end position="266"/>
    </location>
</feature>
<dbReference type="InterPro" id="IPR002087">
    <property type="entry name" value="Anti_prolifrtn"/>
</dbReference>
<dbReference type="InterPro" id="IPR036054">
    <property type="entry name" value="BTG-like_sf"/>
</dbReference>